<evidence type="ECO:0000256" key="3">
    <source>
        <dbReference type="ARBA" id="ARBA00022475"/>
    </source>
</evidence>
<dbReference type="OrthoDB" id="5296069at2"/>
<feature type="transmembrane region" description="Helical" evidence="7">
    <location>
        <begin position="6"/>
        <end position="24"/>
    </location>
</feature>
<feature type="transmembrane region" description="Helical" evidence="7">
    <location>
        <begin position="31"/>
        <end position="49"/>
    </location>
</feature>
<dbReference type="RefSeq" id="WP_076514580.1">
    <property type="nucleotide sequence ID" value="NZ_FTOH01000003.1"/>
</dbReference>
<dbReference type="Proteomes" id="UP000185639">
    <property type="component" value="Unassembled WGS sequence"/>
</dbReference>
<evidence type="ECO:0000256" key="7">
    <source>
        <dbReference type="SAM" id="Phobius"/>
    </source>
</evidence>
<keyword evidence="9" id="KW-1185">Reference proteome</keyword>
<comment type="similarity">
    <text evidence="2">Belongs to the UPF0410 family.</text>
</comment>
<reference evidence="9" key="1">
    <citation type="submission" date="2017-01" db="EMBL/GenBank/DDBJ databases">
        <authorList>
            <person name="Varghese N."/>
            <person name="Submissions S."/>
        </authorList>
    </citation>
    <scope>NUCLEOTIDE SEQUENCE [LARGE SCALE GENOMIC DNA]</scope>
    <source>
        <strain evidence="9">DSM 24913</strain>
    </source>
</reference>
<proteinExistence type="inferred from homology"/>
<feature type="transmembrane region" description="Helical" evidence="7">
    <location>
        <begin position="55"/>
        <end position="77"/>
    </location>
</feature>
<name>A0A1N7KPM4_9GAMM</name>
<evidence type="ECO:0000256" key="5">
    <source>
        <dbReference type="ARBA" id="ARBA00022989"/>
    </source>
</evidence>
<organism evidence="8 9">
    <name type="scientific">Thalassolituus maritimus</name>
    <dbReference type="NCBI Taxonomy" id="484498"/>
    <lineage>
        <taxon>Bacteria</taxon>
        <taxon>Pseudomonadati</taxon>
        <taxon>Pseudomonadota</taxon>
        <taxon>Gammaproteobacteria</taxon>
        <taxon>Oceanospirillales</taxon>
        <taxon>Oceanospirillaceae</taxon>
        <taxon>Thalassolituus</taxon>
    </lineage>
</organism>
<evidence type="ECO:0000256" key="1">
    <source>
        <dbReference type="ARBA" id="ARBA00004651"/>
    </source>
</evidence>
<protein>
    <submittedName>
        <fullName evidence="8">Transglycosylase associated protein</fullName>
    </submittedName>
</protein>
<dbReference type="GO" id="GO:0005886">
    <property type="term" value="C:plasma membrane"/>
    <property type="evidence" value="ECO:0007669"/>
    <property type="project" value="UniProtKB-SubCell"/>
</dbReference>
<gene>
    <name evidence="8" type="ORF">SAMN05421686_10323</name>
</gene>
<evidence type="ECO:0000256" key="6">
    <source>
        <dbReference type="ARBA" id="ARBA00023136"/>
    </source>
</evidence>
<comment type="subcellular location">
    <subcellularLocation>
        <location evidence="1">Cell membrane</location>
        <topology evidence="1">Multi-pass membrane protein</topology>
    </subcellularLocation>
</comment>
<sequence>MDISALLVFLLIGALAGWLGGVITKGGGYGLLGDIVIGVLGAVVGGYVFSVAGVAAGGFIGSVITATVGAVILIFLVRLLKRA</sequence>
<evidence type="ECO:0000313" key="9">
    <source>
        <dbReference type="Proteomes" id="UP000185639"/>
    </source>
</evidence>
<evidence type="ECO:0000313" key="8">
    <source>
        <dbReference type="EMBL" id="SIS63505.1"/>
    </source>
</evidence>
<evidence type="ECO:0000256" key="2">
    <source>
        <dbReference type="ARBA" id="ARBA00011006"/>
    </source>
</evidence>
<keyword evidence="6 7" id="KW-0472">Membrane</keyword>
<dbReference type="PANTHER" id="PTHR33884">
    <property type="entry name" value="UPF0410 PROTEIN YMGE"/>
    <property type="match status" value="1"/>
</dbReference>
<accession>A0A1N7KPM4</accession>
<keyword evidence="3" id="KW-1003">Cell membrane</keyword>
<keyword evidence="5 7" id="KW-1133">Transmembrane helix</keyword>
<evidence type="ECO:0000256" key="4">
    <source>
        <dbReference type="ARBA" id="ARBA00022692"/>
    </source>
</evidence>
<dbReference type="STRING" id="484498.SAMN05421686_10323"/>
<keyword evidence="4 7" id="KW-0812">Transmembrane</keyword>
<dbReference type="EMBL" id="FTOH01000003">
    <property type="protein sequence ID" value="SIS63505.1"/>
    <property type="molecule type" value="Genomic_DNA"/>
</dbReference>
<dbReference type="PANTHER" id="PTHR33884:SF3">
    <property type="entry name" value="UPF0410 PROTEIN YMGE"/>
    <property type="match status" value="1"/>
</dbReference>
<dbReference type="InterPro" id="IPR007341">
    <property type="entry name" value="Transgly_assoc"/>
</dbReference>
<dbReference type="Pfam" id="PF04226">
    <property type="entry name" value="Transgly_assoc"/>
    <property type="match status" value="1"/>
</dbReference>
<dbReference type="AlphaFoldDB" id="A0A1N7KPM4"/>